<keyword evidence="1" id="KW-1133">Transmembrane helix</keyword>
<keyword evidence="3" id="KW-1185">Reference proteome</keyword>
<keyword evidence="1" id="KW-0812">Transmembrane</keyword>
<feature type="transmembrane region" description="Helical" evidence="1">
    <location>
        <begin position="52"/>
        <end position="70"/>
    </location>
</feature>
<evidence type="ECO:0000313" key="3">
    <source>
        <dbReference type="Proteomes" id="UP000198784"/>
    </source>
</evidence>
<evidence type="ECO:0000256" key="1">
    <source>
        <dbReference type="SAM" id="Phobius"/>
    </source>
</evidence>
<feature type="transmembrane region" description="Helical" evidence="1">
    <location>
        <begin position="235"/>
        <end position="258"/>
    </location>
</feature>
<keyword evidence="1" id="KW-0472">Membrane</keyword>
<feature type="transmembrane region" description="Helical" evidence="1">
    <location>
        <begin position="170"/>
        <end position="188"/>
    </location>
</feature>
<feature type="transmembrane region" description="Helical" evidence="1">
    <location>
        <begin position="76"/>
        <end position="94"/>
    </location>
</feature>
<evidence type="ECO:0000313" key="2">
    <source>
        <dbReference type="EMBL" id="SFO79935.1"/>
    </source>
</evidence>
<feature type="transmembrane region" description="Helical" evidence="1">
    <location>
        <begin position="106"/>
        <end position="129"/>
    </location>
</feature>
<protein>
    <recommendedName>
        <fullName evidence="4">O-Antigen ligase</fullName>
    </recommendedName>
</protein>
<dbReference type="AlphaFoldDB" id="A0A1I5K4F2"/>
<feature type="transmembrane region" description="Helical" evidence="1">
    <location>
        <begin position="376"/>
        <end position="394"/>
    </location>
</feature>
<organism evidence="2 3">
    <name type="scientific">Pseudomonas borbori</name>
    <dbReference type="NCBI Taxonomy" id="289003"/>
    <lineage>
        <taxon>Bacteria</taxon>
        <taxon>Pseudomonadati</taxon>
        <taxon>Pseudomonadota</taxon>
        <taxon>Gammaproteobacteria</taxon>
        <taxon>Pseudomonadales</taxon>
        <taxon>Pseudomonadaceae</taxon>
        <taxon>Pseudomonas</taxon>
    </lineage>
</organism>
<proteinExistence type="predicted"/>
<gene>
    <name evidence="2" type="ORF">SAMN05216190_10117</name>
</gene>
<accession>A0A1I5K4F2</accession>
<dbReference type="EMBL" id="FOWX01000001">
    <property type="protein sequence ID" value="SFO79935.1"/>
    <property type="molecule type" value="Genomic_DNA"/>
</dbReference>
<feature type="transmembrane region" description="Helical" evidence="1">
    <location>
        <begin position="400"/>
        <end position="419"/>
    </location>
</feature>
<dbReference type="PANTHER" id="PTHR37422:SF23">
    <property type="entry name" value="TEICHURONIC ACID BIOSYNTHESIS PROTEIN TUAE"/>
    <property type="match status" value="1"/>
</dbReference>
<evidence type="ECO:0008006" key="4">
    <source>
        <dbReference type="Google" id="ProtNLM"/>
    </source>
</evidence>
<feature type="transmembrane region" description="Helical" evidence="1">
    <location>
        <begin position="20"/>
        <end position="40"/>
    </location>
</feature>
<reference evidence="3" key="1">
    <citation type="submission" date="2016-10" db="EMBL/GenBank/DDBJ databases">
        <authorList>
            <person name="Varghese N."/>
            <person name="Submissions S."/>
        </authorList>
    </citation>
    <scope>NUCLEOTIDE SEQUENCE [LARGE SCALE GENOMIC DNA]</scope>
    <source>
        <strain evidence="3">DSM 17834</strain>
    </source>
</reference>
<dbReference type="STRING" id="289003.SAMN05216190_10117"/>
<dbReference type="Proteomes" id="UP000198784">
    <property type="component" value="Unassembled WGS sequence"/>
</dbReference>
<sequence length="430" mass="48212">MLKKTIIAFAILGYTVGYSSVYAFHVVSLLWVFVSFCLVCFRQSLIIKQPQLLSPVLFLAGYSFLSILWSPDIYVWFRYQFYFACGILTLLAVYQSVNNRHQIVNVFKIVSFFVCLNVLVGFFESLGLARLPMSPYSPYVGFFGFSGTDFSLLSDEAAEIVGYKPTGFNWNPNNFGFVLMLVLPFVLLHKNKLFASLGLVMIVWLLAAIGSRAHFIAFFVMFSCIPLLYKHSVAGLVAVFVLPLFLGLILLIPSYFLVENYGLLRMYSAFDEFSRGLDLIFSGAVQGGDSTSVRAEIYLFGLQKLIASYGLGLGVGGVEAMLIKEGFVITNFHFFFLQLLIDLGFVLFCFFMFLYFKLVTTLLRIAKRTLDRNMKYYARSSALSLMVAVPASMAPSGVHYILFFYVLIGFSLAIVKLDLSGGLDESGSSW</sequence>
<name>A0A1I5K4F2_9PSED</name>
<feature type="transmembrane region" description="Helical" evidence="1">
    <location>
        <begin position="200"/>
        <end position="229"/>
    </location>
</feature>
<dbReference type="PANTHER" id="PTHR37422">
    <property type="entry name" value="TEICHURONIC ACID BIOSYNTHESIS PROTEIN TUAE"/>
    <property type="match status" value="1"/>
</dbReference>
<feature type="transmembrane region" description="Helical" evidence="1">
    <location>
        <begin position="305"/>
        <end position="323"/>
    </location>
</feature>
<dbReference type="InterPro" id="IPR051533">
    <property type="entry name" value="WaaL-like"/>
</dbReference>
<feature type="transmembrane region" description="Helical" evidence="1">
    <location>
        <begin position="335"/>
        <end position="356"/>
    </location>
</feature>